<sequence>MTTRCLGGEIDKVCVYIISYVHFTFACATLPVLFFFCFFTFLFGFSSFSVPKQNIVVVYVLLLYLVFVKLRFHNETRIIITATRTQIIIIFYGFAKRQDNTEHSISNAEYVVVSLLATYLYTASHGTVAGTNLKCRHSVEP</sequence>
<dbReference type="AlphaFoldDB" id="A0AAN9IGD5"/>
<organism evidence="2 3">
    <name type="scientific">Clitoria ternatea</name>
    <name type="common">Butterfly pea</name>
    <dbReference type="NCBI Taxonomy" id="43366"/>
    <lineage>
        <taxon>Eukaryota</taxon>
        <taxon>Viridiplantae</taxon>
        <taxon>Streptophyta</taxon>
        <taxon>Embryophyta</taxon>
        <taxon>Tracheophyta</taxon>
        <taxon>Spermatophyta</taxon>
        <taxon>Magnoliopsida</taxon>
        <taxon>eudicotyledons</taxon>
        <taxon>Gunneridae</taxon>
        <taxon>Pentapetalae</taxon>
        <taxon>rosids</taxon>
        <taxon>fabids</taxon>
        <taxon>Fabales</taxon>
        <taxon>Fabaceae</taxon>
        <taxon>Papilionoideae</taxon>
        <taxon>50 kb inversion clade</taxon>
        <taxon>NPAAA clade</taxon>
        <taxon>indigoferoid/millettioid clade</taxon>
        <taxon>Phaseoleae</taxon>
        <taxon>Clitoria</taxon>
    </lineage>
</organism>
<protein>
    <submittedName>
        <fullName evidence="2">Uncharacterized protein</fullName>
    </submittedName>
</protein>
<dbReference type="EMBL" id="JAYKXN010000006">
    <property type="protein sequence ID" value="KAK7279863.1"/>
    <property type="molecule type" value="Genomic_DNA"/>
</dbReference>
<name>A0AAN9IGD5_CLITE</name>
<keyword evidence="1" id="KW-0812">Transmembrane</keyword>
<keyword evidence="3" id="KW-1185">Reference proteome</keyword>
<keyword evidence="1" id="KW-1133">Transmembrane helix</keyword>
<feature type="transmembrane region" description="Helical" evidence="1">
    <location>
        <begin position="55"/>
        <end position="72"/>
    </location>
</feature>
<feature type="transmembrane region" description="Helical" evidence="1">
    <location>
        <begin position="20"/>
        <end position="43"/>
    </location>
</feature>
<gene>
    <name evidence="2" type="ORF">RJT34_24922</name>
</gene>
<dbReference type="PROSITE" id="PS51257">
    <property type="entry name" value="PROKAR_LIPOPROTEIN"/>
    <property type="match status" value="1"/>
</dbReference>
<proteinExistence type="predicted"/>
<reference evidence="2 3" key="1">
    <citation type="submission" date="2024-01" db="EMBL/GenBank/DDBJ databases">
        <title>The genomes of 5 underutilized Papilionoideae crops provide insights into root nodulation and disease resistance.</title>
        <authorList>
            <person name="Yuan L."/>
        </authorList>
    </citation>
    <scope>NUCLEOTIDE SEQUENCE [LARGE SCALE GENOMIC DNA]</scope>
    <source>
        <strain evidence="2">LY-2023</strain>
        <tissue evidence="2">Leaf</tissue>
    </source>
</reference>
<comment type="caution">
    <text evidence="2">The sequence shown here is derived from an EMBL/GenBank/DDBJ whole genome shotgun (WGS) entry which is preliminary data.</text>
</comment>
<evidence type="ECO:0000256" key="1">
    <source>
        <dbReference type="SAM" id="Phobius"/>
    </source>
</evidence>
<accession>A0AAN9IGD5</accession>
<evidence type="ECO:0000313" key="3">
    <source>
        <dbReference type="Proteomes" id="UP001359559"/>
    </source>
</evidence>
<dbReference type="Proteomes" id="UP001359559">
    <property type="component" value="Unassembled WGS sequence"/>
</dbReference>
<keyword evidence="1" id="KW-0472">Membrane</keyword>
<evidence type="ECO:0000313" key="2">
    <source>
        <dbReference type="EMBL" id="KAK7279863.1"/>
    </source>
</evidence>